<accession>A0A0L0G9H7</accession>
<dbReference type="PANTHER" id="PTHR19920">
    <property type="entry name" value="WD40 PROTEIN CIAO1"/>
    <property type="match status" value="1"/>
</dbReference>
<dbReference type="Proteomes" id="UP000054560">
    <property type="component" value="Unassembled WGS sequence"/>
</dbReference>
<evidence type="ECO:0000256" key="2">
    <source>
        <dbReference type="ARBA" id="ARBA00022737"/>
    </source>
</evidence>
<reference evidence="5 6" key="1">
    <citation type="submission" date="2011-02" db="EMBL/GenBank/DDBJ databases">
        <title>The Genome Sequence of Sphaeroforma arctica JP610.</title>
        <authorList>
            <consortium name="The Broad Institute Genome Sequencing Platform"/>
            <person name="Russ C."/>
            <person name="Cuomo C."/>
            <person name="Young S.K."/>
            <person name="Zeng Q."/>
            <person name="Gargeya S."/>
            <person name="Alvarado L."/>
            <person name="Berlin A."/>
            <person name="Chapman S.B."/>
            <person name="Chen Z."/>
            <person name="Freedman E."/>
            <person name="Gellesch M."/>
            <person name="Goldberg J."/>
            <person name="Griggs A."/>
            <person name="Gujja S."/>
            <person name="Heilman E."/>
            <person name="Heiman D."/>
            <person name="Howarth C."/>
            <person name="Mehta T."/>
            <person name="Neiman D."/>
            <person name="Pearson M."/>
            <person name="Roberts A."/>
            <person name="Saif S."/>
            <person name="Shea T."/>
            <person name="Shenoy N."/>
            <person name="Sisk P."/>
            <person name="Stolte C."/>
            <person name="Sykes S."/>
            <person name="White J."/>
            <person name="Yandava C."/>
            <person name="Burger G."/>
            <person name="Gray M.W."/>
            <person name="Holland P.W.H."/>
            <person name="King N."/>
            <person name="Lang F.B.F."/>
            <person name="Roger A.J."/>
            <person name="Ruiz-Trillo I."/>
            <person name="Haas B."/>
            <person name="Nusbaum C."/>
            <person name="Birren B."/>
        </authorList>
    </citation>
    <scope>NUCLEOTIDE SEQUENCE [LARGE SCALE GENOMIC DNA]</scope>
    <source>
        <strain evidence="5 6">JP610</strain>
    </source>
</reference>
<keyword evidence="6" id="KW-1185">Reference proteome</keyword>
<evidence type="ECO:0000256" key="1">
    <source>
        <dbReference type="ARBA" id="ARBA00022574"/>
    </source>
</evidence>
<gene>
    <name evidence="5" type="ORF">SARC_02156</name>
</gene>
<dbReference type="GeneID" id="25902660"/>
<keyword evidence="1 4" id="KW-0853">WD repeat</keyword>
<feature type="repeat" description="WD" evidence="4">
    <location>
        <begin position="35"/>
        <end position="67"/>
    </location>
</feature>
<dbReference type="SMART" id="SM00320">
    <property type="entry name" value="WD40"/>
    <property type="match status" value="6"/>
</dbReference>
<evidence type="ECO:0000313" key="6">
    <source>
        <dbReference type="Proteomes" id="UP000054560"/>
    </source>
</evidence>
<dbReference type="OrthoDB" id="284782at2759"/>
<sequence length="318" mass="36335">MSYYISQVTPTERGDKAIRIWTQAQDTWNCINVLEDAHTRTVRHVSWSHDGKFLASASFDATTCVWERVENDWELAATLEGHENEVKCAEWSSNSRRLVTCSRDKSVWIWEDEGDCDFDCMSILQEHTQDVKCVKFHPQEAIIASVSYDDTVKLYGEDDDDWELFDTLKDHTSTIWCIDFDCTGDRMVTSGDDKTIRIWQAYHPGNAQNIDTPDHSHPKYVNVATLENVHTRPIFHCAFSKVTKGKERIATVAGDDSLVILKEADVSDRNAPSWEVQFREPQAHTQDVNCVCWHPTDPNMLVTAGDDGCINIWRTASE</sequence>
<evidence type="ECO:0000256" key="4">
    <source>
        <dbReference type="PROSITE-ProRule" id="PRU00221"/>
    </source>
</evidence>
<keyword evidence="2" id="KW-0677">Repeat</keyword>
<feature type="repeat" description="WD" evidence="4">
    <location>
        <begin position="124"/>
        <end position="155"/>
    </location>
</feature>
<dbReference type="PROSITE" id="PS50082">
    <property type="entry name" value="WD_REPEATS_2"/>
    <property type="match status" value="5"/>
</dbReference>
<dbReference type="EMBL" id="KQ241690">
    <property type="protein sequence ID" value="KNC85672.1"/>
    <property type="molecule type" value="Genomic_DNA"/>
</dbReference>
<evidence type="ECO:0000313" key="5">
    <source>
        <dbReference type="EMBL" id="KNC85672.1"/>
    </source>
</evidence>
<dbReference type="PROSITE" id="PS50294">
    <property type="entry name" value="WD_REPEATS_REGION"/>
    <property type="match status" value="5"/>
</dbReference>
<dbReference type="STRING" id="667725.A0A0L0G9H7"/>
<dbReference type="PANTHER" id="PTHR19920:SF0">
    <property type="entry name" value="CYTOSOLIC IRON-SULFUR PROTEIN ASSEMBLY PROTEIN CIAO1-RELATED"/>
    <property type="match status" value="1"/>
</dbReference>
<dbReference type="GO" id="GO:0097361">
    <property type="term" value="C:cytosolic [4Fe-4S] assembly targeting complex"/>
    <property type="evidence" value="ECO:0007669"/>
    <property type="project" value="InterPro"/>
</dbReference>
<dbReference type="GO" id="GO:0016226">
    <property type="term" value="P:iron-sulfur cluster assembly"/>
    <property type="evidence" value="ECO:0007669"/>
    <property type="project" value="UniProtKB-UniRule"/>
</dbReference>
<dbReference type="InterPro" id="IPR001680">
    <property type="entry name" value="WD40_rpt"/>
</dbReference>
<dbReference type="SUPFAM" id="SSF50978">
    <property type="entry name" value="WD40 repeat-like"/>
    <property type="match status" value="1"/>
</dbReference>
<feature type="repeat" description="WD" evidence="4">
    <location>
        <begin position="79"/>
        <end position="111"/>
    </location>
</feature>
<comment type="function">
    <text evidence="3">Essential component of the cytosolic iron-sulfur (Fe/S) protein assembly machinery. Required for the maturation of extramitochondrial Fe/S proteins.</text>
</comment>
<dbReference type="Gene3D" id="2.130.10.10">
    <property type="entry name" value="YVTN repeat-like/Quinoprotein amine dehydrogenase"/>
    <property type="match status" value="1"/>
</dbReference>
<dbReference type="HAMAP" id="MF_03037">
    <property type="entry name" value="ciao1"/>
    <property type="match status" value="1"/>
</dbReference>
<protein>
    <recommendedName>
        <fullName evidence="3">Probable cytosolic iron-sulfur protein assembly protein CIAO1 homolog</fullName>
    </recommendedName>
</protein>
<dbReference type="AlphaFoldDB" id="A0A0L0G9H7"/>
<dbReference type="Pfam" id="PF00400">
    <property type="entry name" value="WD40"/>
    <property type="match status" value="5"/>
</dbReference>
<dbReference type="eggNOG" id="KOG0645">
    <property type="taxonomic scope" value="Eukaryota"/>
</dbReference>
<organism evidence="5 6">
    <name type="scientific">Sphaeroforma arctica JP610</name>
    <dbReference type="NCBI Taxonomy" id="667725"/>
    <lineage>
        <taxon>Eukaryota</taxon>
        <taxon>Ichthyosporea</taxon>
        <taxon>Ichthyophonida</taxon>
        <taxon>Sphaeroforma</taxon>
    </lineage>
</organism>
<dbReference type="RefSeq" id="XP_014159574.1">
    <property type="nucleotide sequence ID" value="XM_014304099.1"/>
</dbReference>
<feature type="repeat" description="WD" evidence="4">
    <location>
        <begin position="168"/>
        <end position="200"/>
    </location>
</feature>
<dbReference type="FunFam" id="2.130.10.10:FF:000136">
    <property type="entry name" value="Probable cytosolic iron-sulfur protein assembly protein CIAO1"/>
    <property type="match status" value="1"/>
</dbReference>
<dbReference type="InterPro" id="IPR015943">
    <property type="entry name" value="WD40/YVTN_repeat-like_dom_sf"/>
</dbReference>
<name>A0A0L0G9H7_9EUKA</name>
<dbReference type="InterPro" id="IPR036322">
    <property type="entry name" value="WD40_repeat_dom_sf"/>
</dbReference>
<evidence type="ECO:0000256" key="3">
    <source>
        <dbReference type="HAMAP-Rule" id="MF_03037"/>
    </source>
</evidence>
<dbReference type="CDD" id="cd00200">
    <property type="entry name" value="WD40"/>
    <property type="match status" value="1"/>
</dbReference>
<dbReference type="InterPro" id="IPR028608">
    <property type="entry name" value="CIAO1/Cia1"/>
</dbReference>
<proteinExistence type="inferred from homology"/>
<feature type="repeat" description="WD" evidence="4">
    <location>
        <begin position="281"/>
        <end position="318"/>
    </location>
</feature>
<comment type="similarity">
    <text evidence="3">Belongs to the WD repeat CIA1 family.</text>
</comment>